<organism evidence="3 4">
    <name type="scientific">Candidatus Vogelbacteria bacterium CG10_big_fil_rev_8_21_14_0_10_49_38</name>
    <dbReference type="NCBI Taxonomy" id="1975043"/>
    <lineage>
        <taxon>Bacteria</taxon>
        <taxon>Candidatus Vogeliibacteriota</taxon>
    </lineage>
</organism>
<evidence type="ECO:0008006" key="5">
    <source>
        <dbReference type="Google" id="ProtNLM"/>
    </source>
</evidence>
<feature type="transmembrane region" description="Helical" evidence="2">
    <location>
        <begin position="71"/>
        <end position="91"/>
    </location>
</feature>
<accession>A0A2H0RI82</accession>
<evidence type="ECO:0000313" key="4">
    <source>
        <dbReference type="Proteomes" id="UP000230431"/>
    </source>
</evidence>
<protein>
    <recommendedName>
        <fullName evidence="5">DUF11 domain-containing protein</fullName>
    </recommendedName>
</protein>
<dbReference type="AlphaFoldDB" id="A0A2H0RI82"/>
<proteinExistence type="predicted"/>
<dbReference type="EMBL" id="PCYK01000004">
    <property type="protein sequence ID" value="PIR46272.1"/>
    <property type="molecule type" value="Genomic_DNA"/>
</dbReference>
<evidence type="ECO:0000313" key="3">
    <source>
        <dbReference type="EMBL" id="PIR46272.1"/>
    </source>
</evidence>
<comment type="caution">
    <text evidence="3">The sequence shown here is derived from an EMBL/GenBank/DDBJ whole genome shotgun (WGS) entry which is preliminary data.</text>
</comment>
<name>A0A2H0RI82_9BACT</name>
<gene>
    <name evidence="3" type="ORF">COV08_00705</name>
</gene>
<keyword evidence="2" id="KW-0812">Transmembrane</keyword>
<dbReference type="Proteomes" id="UP000230431">
    <property type="component" value="Unassembled WGS sequence"/>
</dbReference>
<reference evidence="3 4" key="1">
    <citation type="submission" date="2017-09" db="EMBL/GenBank/DDBJ databases">
        <title>Depth-based differentiation of microbial function through sediment-hosted aquifers and enrichment of novel symbionts in the deep terrestrial subsurface.</title>
        <authorList>
            <person name="Probst A.J."/>
            <person name="Ladd B."/>
            <person name="Jarett J.K."/>
            <person name="Geller-Mcgrath D.E."/>
            <person name="Sieber C.M."/>
            <person name="Emerson J.B."/>
            <person name="Anantharaman K."/>
            <person name="Thomas B.C."/>
            <person name="Malmstrom R."/>
            <person name="Stieglmeier M."/>
            <person name="Klingl A."/>
            <person name="Woyke T."/>
            <person name="Ryan C.M."/>
            <person name="Banfield J.F."/>
        </authorList>
    </citation>
    <scope>NUCLEOTIDE SEQUENCE [LARGE SCALE GENOMIC DNA]</scope>
    <source>
        <strain evidence="3">CG10_big_fil_rev_8_21_14_0_10_49_38</strain>
    </source>
</reference>
<feature type="region of interest" description="Disordered" evidence="1">
    <location>
        <begin position="19"/>
        <end position="42"/>
    </location>
</feature>
<sequence length="636" mass="68836">MKPREANSEEGSLERFAKNLNRSGRSESGLRSTRLSRAGDPAKTVARDWSELEAAPKAAPAKPGRNWLVRIFLWSLTFFLATAAVTVYVLFFSSSLVSSDNIDLSITGPTLLRSGDELTLEISTRNRNKVMLRDVSLAVTYPPGTTDSLASGRELTLWRENLPDLRIGQTATVVSRAIVFGAQNSKQTINVVLEYQIPDSNAVFTKEVSYVVEIGSSPLELSLQVPGQINAGKSFTANLKVVSNAQTLLRQVTVRIEYPEGFLWRSSDPAPIRDDNAWFLGDLSPGSTREINLTGVLSGQSEEFKSFKVSAGLDRAESGRSIDVEYGNLFKTVSLKRDFVSAVIDLGGVTTVAAAGNLSGWINWRNNLSDRVINATLRLYLDGAVIDKRSVKASAGFYDSLTNSIYWDKNLLPELGLLNPEATGRTGFNFSVLPAGSWSDNTSTDIRLRLVLEGVRITAEDAGEEIFTEAEQLVKVGTEVELAAKGEHTVGPFSNTGPLPPEVGEETTYTITWSVANSLNPVNGATVRTVLPPYVKWLSVVSPLDEKVIYHNTDQEVVWALGAVSPATGSGRQVSFQVALVPSLSQVGQAVNLTGPLVFEGVDTVTGQKINLTRPAVTTNLATDPGFSFGQSEVVE</sequence>
<evidence type="ECO:0000256" key="2">
    <source>
        <dbReference type="SAM" id="Phobius"/>
    </source>
</evidence>
<keyword evidence="2" id="KW-1133">Transmembrane helix</keyword>
<evidence type="ECO:0000256" key="1">
    <source>
        <dbReference type="SAM" id="MobiDB-lite"/>
    </source>
</evidence>
<keyword evidence="2" id="KW-0472">Membrane</keyword>